<protein>
    <submittedName>
        <fullName evidence="2">Uncharacterized protein</fullName>
    </submittedName>
</protein>
<feature type="transmembrane region" description="Helical" evidence="1">
    <location>
        <begin position="177"/>
        <end position="200"/>
    </location>
</feature>
<feature type="transmembrane region" description="Helical" evidence="1">
    <location>
        <begin position="122"/>
        <end position="140"/>
    </location>
</feature>
<dbReference type="AlphaFoldDB" id="A0A7S1UX18"/>
<evidence type="ECO:0000313" key="2">
    <source>
        <dbReference type="EMBL" id="CAD9281179.1"/>
    </source>
</evidence>
<name>A0A7S1UX18_9STRA</name>
<keyword evidence="1" id="KW-0812">Transmembrane</keyword>
<keyword evidence="1" id="KW-0472">Membrane</keyword>
<dbReference type="PROSITE" id="PS51257">
    <property type="entry name" value="PROKAR_LIPOPROTEIN"/>
    <property type="match status" value="1"/>
</dbReference>
<organism evidence="2">
    <name type="scientific">Grammatophora oceanica</name>
    <dbReference type="NCBI Taxonomy" id="210454"/>
    <lineage>
        <taxon>Eukaryota</taxon>
        <taxon>Sar</taxon>
        <taxon>Stramenopiles</taxon>
        <taxon>Ochrophyta</taxon>
        <taxon>Bacillariophyta</taxon>
        <taxon>Fragilariophyceae</taxon>
        <taxon>Fragilariophycidae</taxon>
        <taxon>Rhabdonematales</taxon>
        <taxon>Grammatophoraceae</taxon>
        <taxon>Grammatophora</taxon>
    </lineage>
</organism>
<accession>A0A7S1UX18</accession>
<reference evidence="2" key="1">
    <citation type="submission" date="2021-01" db="EMBL/GenBank/DDBJ databases">
        <authorList>
            <person name="Corre E."/>
            <person name="Pelletier E."/>
            <person name="Niang G."/>
            <person name="Scheremetjew M."/>
            <person name="Finn R."/>
            <person name="Kale V."/>
            <person name="Holt S."/>
            <person name="Cochrane G."/>
            <person name="Meng A."/>
            <person name="Brown T."/>
            <person name="Cohen L."/>
        </authorList>
    </citation>
    <scope>NUCLEOTIDE SEQUENCE</scope>
    <source>
        <strain evidence="2">CCMP 410</strain>
    </source>
</reference>
<gene>
    <name evidence="2" type="ORF">GOCE00092_LOCUS10089</name>
</gene>
<sequence length="218" mass="23226">MHRNSTRAGRSNAGMFNSSGACWRCLSVVVPAALLLSTLSVAAFTSPGGTFIRSGGRNMPNHRRTQSTSSLGLSPTSLHFIETAANSGMVSIKCREATNSIGSSLLLGAAADQQLWWQNTDVWVFVAGIIPFAWATVEFWRRIAVGEPFGTGKDSVYIGKDNAPQESRGRRTLDRGAFFVAYLLFALAAGAIGITLYSVLDAPSVDFATASTTSVVQQ</sequence>
<keyword evidence="1" id="KW-1133">Transmembrane helix</keyword>
<evidence type="ECO:0000256" key="1">
    <source>
        <dbReference type="SAM" id="Phobius"/>
    </source>
</evidence>
<feature type="transmembrane region" description="Helical" evidence="1">
    <location>
        <begin position="21"/>
        <end position="44"/>
    </location>
</feature>
<proteinExistence type="predicted"/>
<dbReference type="EMBL" id="HBGK01019832">
    <property type="protein sequence ID" value="CAD9281179.1"/>
    <property type="molecule type" value="Transcribed_RNA"/>
</dbReference>